<sequence>MFTSSSLGDNRLTLKDLPVTKSDWDRVPLYSPRIRQICPSGDFLQILFPLQLSIFPYVRLFLGPRLTTIDLGTVRSAIHLSLLSSLGSKLPSLQKFSISAEKSTNDADRSYDLDALRVISTFVCALGKVRTLSVPDLLPSAYQHLATLPTLERLSIASLDGLAFSGDGSDSHCSFPALNRLAIRSAHAGRGTNFLRRLSNTPLGNLHFFAKVVAPATNWLEFFNDQFIQAVSMAWPRLEHLELGNEDTEGSGTTMPTVTLGALSCLAQHCRRLRFLVLPIDAMSVPPTLSLTEAARVSQPILHYLEVIYSSIDSPFHVATFLSSIFPSLHTLVTSRYEYSNDEAEAELYPTPIAMHNKWKEVERLIPMIATLRLDWTAQVGTATDAGAGGT</sequence>
<dbReference type="EMBL" id="JARKIE010000343">
    <property type="protein sequence ID" value="KAJ7652901.1"/>
    <property type="molecule type" value="Genomic_DNA"/>
</dbReference>
<reference evidence="1" key="1">
    <citation type="submission" date="2023-03" db="EMBL/GenBank/DDBJ databases">
        <title>Massive genome expansion in bonnet fungi (Mycena s.s.) driven by repeated elements and novel gene families across ecological guilds.</title>
        <authorList>
            <consortium name="Lawrence Berkeley National Laboratory"/>
            <person name="Harder C.B."/>
            <person name="Miyauchi S."/>
            <person name="Viragh M."/>
            <person name="Kuo A."/>
            <person name="Thoen E."/>
            <person name="Andreopoulos B."/>
            <person name="Lu D."/>
            <person name="Skrede I."/>
            <person name="Drula E."/>
            <person name="Henrissat B."/>
            <person name="Morin E."/>
            <person name="Kohler A."/>
            <person name="Barry K."/>
            <person name="LaButti K."/>
            <person name="Morin E."/>
            <person name="Salamov A."/>
            <person name="Lipzen A."/>
            <person name="Mereny Z."/>
            <person name="Hegedus B."/>
            <person name="Baldrian P."/>
            <person name="Stursova M."/>
            <person name="Weitz H."/>
            <person name="Taylor A."/>
            <person name="Grigoriev I.V."/>
            <person name="Nagy L.G."/>
            <person name="Martin F."/>
            <person name="Kauserud H."/>
        </authorList>
    </citation>
    <scope>NUCLEOTIDE SEQUENCE</scope>
    <source>
        <strain evidence="1">CBHHK067</strain>
    </source>
</reference>
<accession>A0AAD7CM44</accession>
<keyword evidence="2" id="KW-1185">Reference proteome</keyword>
<comment type="caution">
    <text evidence="1">The sequence shown here is derived from an EMBL/GenBank/DDBJ whole genome shotgun (WGS) entry which is preliminary data.</text>
</comment>
<dbReference type="AlphaFoldDB" id="A0AAD7CM44"/>
<gene>
    <name evidence="1" type="ORF">B0H17DRAFT_1147293</name>
</gene>
<protein>
    <submittedName>
        <fullName evidence="1">Uncharacterized protein</fullName>
    </submittedName>
</protein>
<dbReference type="Proteomes" id="UP001221757">
    <property type="component" value="Unassembled WGS sequence"/>
</dbReference>
<name>A0AAD7CM44_MYCRO</name>
<evidence type="ECO:0000313" key="1">
    <source>
        <dbReference type="EMBL" id="KAJ7652901.1"/>
    </source>
</evidence>
<evidence type="ECO:0000313" key="2">
    <source>
        <dbReference type="Proteomes" id="UP001221757"/>
    </source>
</evidence>
<dbReference type="SUPFAM" id="SSF52047">
    <property type="entry name" value="RNI-like"/>
    <property type="match status" value="1"/>
</dbReference>
<dbReference type="Gene3D" id="3.80.10.10">
    <property type="entry name" value="Ribonuclease Inhibitor"/>
    <property type="match status" value="1"/>
</dbReference>
<proteinExistence type="predicted"/>
<organism evidence="1 2">
    <name type="scientific">Mycena rosella</name>
    <name type="common">Pink bonnet</name>
    <name type="synonym">Agaricus rosellus</name>
    <dbReference type="NCBI Taxonomy" id="1033263"/>
    <lineage>
        <taxon>Eukaryota</taxon>
        <taxon>Fungi</taxon>
        <taxon>Dikarya</taxon>
        <taxon>Basidiomycota</taxon>
        <taxon>Agaricomycotina</taxon>
        <taxon>Agaricomycetes</taxon>
        <taxon>Agaricomycetidae</taxon>
        <taxon>Agaricales</taxon>
        <taxon>Marasmiineae</taxon>
        <taxon>Mycenaceae</taxon>
        <taxon>Mycena</taxon>
    </lineage>
</organism>
<dbReference type="InterPro" id="IPR032675">
    <property type="entry name" value="LRR_dom_sf"/>
</dbReference>